<evidence type="ECO:0000256" key="2">
    <source>
        <dbReference type="SAM" id="MobiDB-lite"/>
    </source>
</evidence>
<feature type="compositionally biased region" description="Basic residues" evidence="2">
    <location>
        <begin position="180"/>
        <end position="191"/>
    </location>
</feature>
<evidence type="ECO:0000313" key="3">
    <source>
        <dbReference type="EMBL" id="KAL1534586.1"/>
    </source>
</evidence>
<dbReference type="GO" id="GO:0006355">
    <property type="term" value="P:regulation of DNA-templated transcription"/>
    <property type="evidence" value="ECO:0007669"/>
    <property type="project" value="UniProtKB-UniRule"/>
</dbReference>
<sequence length="264" mass="30029">MTFVDEEEAYKAYAFTKGFGIRKDETIASFICVFETFMEAMGCKAPKTIFTDQDIAMANAISKRWTKSARQEVRNDDSGSCSLDLTMSRTYHLKKLMRLSVDVMSLSVHDIETVKIAKKRLQELDDEIRNYAFSFCKSDNHTMITEDNDVPQHCPTRILDPLKRKSKGVTNSRPKSAIEKRKKGKSLKGKKPFQQYHGMNPINQPPIWNTISHMNPSHQSMGTPSYMTSIQPGAEPISFTSLLTQHYQSVTNVPQIMFLSDCLP</sequence>
<accession>A0ABD1FRW0</accession>
<comment type="subcellular location">
    <subcellularLocation>
        <location evidence="1">Nucleus</location>
    </subcellularLocation>
</comment>
<keyword evidence="1" id="KW-0479">Metal-binding</keyword>
<proteinExistence type="inferred from homology"/>
<dbReference type="AlphaFoldDB" id="A0ABD1FRW0"/>
<gene>
    <name evidence="3" type="ORF">AAHA92_30750</name>
</gene>
<dbReference type="InterPro" id="IPR031052">
    <property type="entry name" value="FHY3/FAR1"/>
</dbReference>
<dbReference type="EMBL" id="JBEAFC010000012">
    <property type="protein sequence ID" value="KAL1534586.1"/>
    <property type="molecule type" value="Genomic_DNA"/>
</dbReference>
<dbReference type="PANTHER" id="PTHR31669">
    <property type="entry name" value="PROTEIN FAR1-RELATED SEQUENCE 10-RELATED"/>
    <property type="match status" value="1"/>
</dbReference>
<feature type="region of interest" description="Disordered" evidence="2">
    <location>
        <begin position="165"/>
        <end position="199"/>
    </location>
</feature>
<dbReference type="GO" id="GO:0005634">
    <property type="term" value="C:nucleus"/>
    <property type="evidence" value="ECO:0007669"/>
    <property type="project" value="UniProtKB-SubCell"/>
</dbReference>
<dbReference type="GO" id="GO:0008270">
    <property type="term" value="F:zinc ion binding"/>
    <property type="evidence" value="ECO:0007669"/>
    <property type="project" value="UniProtKB-UniRule"/>
</dbReference>
<name>A0ABD1FRW0_SALDI</name>
<evidence type="ECO:0000313" key="4">
    <source>
        <dbReference type="Proteomes" id="UP001567538"/>
    </source>
</evidence>
<keyword evidence="4" id="KW-1185">Reference proteome</keyword>
<comment type="caution">
    <text evidence="3">The sequence shown here is derived from an EMBL/GenBank/DDBJ whole genome shotgun (WGS) entry which is preliminary data.</text>
</comment>
<organism evidence="3 4">
    <name type="scientific">Salvia divinorum</name>
    <name type="common">Maria pastora</name>
    <name type="synonym">Diviner's sage</name>
    <dbReference type="NCBI Taxonomy" id="28513"/>
    <lineage>
        <taxon>Eukaryota</taxon>
        <taxon>Viridiplantae</taxon>
        <taxon>Streptophyta</taxon>
        <taxon>Embryophyta</taxon>
        <taxon>Tracheophyta</taxon>
        <taxon>Spermatophyta</taxon>
        <taxon>Magnoliopsida</taxon>
        <taxon>eudicotyledons</taxon>
        <taxon>Gunneridae</taxon>
        <taxon>Pentapetalae</taxon>
        <taxon>asterids</taxon>
        <taxon>lamiids</taxon>
        <taxon>Lamiales</taxon>
        <taxon>Lamiaceae</taxon>
        <taxon>Nepetoideae</taxon>
        <taxon>Mentheae</taxon>
        <taxon>Salviinae</taxon>
        <taxon>Salvia</taxon>
        <taxon>Salvia subgen. Calosphace</taxon>
    </lineage>
</organism>
<protein>
    <recommendedName>
        <fullName evidence="1">Protein FAR1-RELATED SEQUENCE</fullName>
    </recommendedName>
</protein>
<evidence type="ECO:0000256" key="1">
    <source>
        <dbReference type="RuleBase" id="RU367018"/>
    </source>
</evidence>
<keyword evidence="1" id="KW-0539">Nucleus</keyword>
<comment type="similarity">
    <text evidence="1">Belongs to the FHY3/FAR1 family.</text>
</comment>
<keyword evidence="1" id="KW-0862">Zinc</keyword>
<dbReference type="PANTHER" id="PTHR31669:SF303">
    <property type="entry name" value="PROTEIN FAR1-RELATED SEQUENCE"/>
    <property type="match status" value="1"/>
</dbReference>
<reference evidence="3 4" key="1">
    <citation type="submission" date="2024-06" db="EMBL/GenBank/DDBJ databases">
        <title>A chromosome level genome sequence of Diviner's sage (Salvia divinorum).</title>
        <authorList>
            <person name="Ford S.A."/>
            <person name="Ro D.-K."/>
            <person name="Ness R.W."/>
            <person name="Phillips M.A."/>
        </authorList>
    </citation>
    <scope>NUCLEOTIDE SEQUENCE [LARGE SCALE GENOMIC DNA]</scope>
    <source>
        <strain evidence="3">SAF-2024a</strain>
        <tissue evidence="3">Leaf</tissue>
    </source>
</reference>
<comment type="function">
    <text evidence="1">Putative transcription activator involved in regulating light control of development.</text>
</comment>
<dbReference type="Proteomes" id="UP001567538">
    <property type="component" value="Unassembled WGS sequence"/>
</dbReference>
<keyword evidence="1" id="KW-0863">Zinc-finger</keyword>